<keyword evidence="1" id="KW-0812">Transmembrane</keyword>
<evidence type="ECO:0000313" key="3">
    <source>
        <dbReference type="Proteomes" id="UP000460949"/>
    </source>
</evidence>
<dbReference type="AlphaFoldDB" id="A0A845DTG5"/>
<evidence type="ECO:0000313" key="2">
    <source>
        <dbReference type="EMBL" id="MYL20696.1"/>
    </source>
</evidence>
<gene>
    <name evidence="2" type="ORF">GLW04_12395</name>
</gene>
<accession>A0A845DTG5</accession>
<keyword evidence="1" id="KW-0472">Membrane</keyword>
<feature type="transmembrane region" description="Helical" evidence="1">
    <location>
        <begin position="66"/>
        <end position="84"/>
    </location>
</feature>
<dbReference type="EMBL" id="WMET01000002">
    <property type="protein sequence ID" value="MYL20696.1"/>
    <property type="molecule type" value="Genomic_DNA"/>
</dbReference>
<protein>
    <submittedName>
        <fullName evidence="2">Uncharacterized protein</fullName>
    </submittedName>
</protein>
<comment type="caution">
    <text evidence="2">The sequence shown here is derived from an EMBL/GenBank/DDBJ whole genome shotgun (WGS) entry which is preliminary data.</text>
</comment>
<feature type="transmembrane region" description="Helical" evidence="1">
    <location>
        <begin position="126"/>
        <end position="147"/>
    </location>
</feature>
<sequence>MKEKRLEIILWSIAFPGFGQILNGQFFKGLSFIIIEVVLNYNSRFNMAIIHSFHGDIAKAVEVTNYQWLMFYPCIYMFAVWDAYAQADGKVPPYSFLPFAFSAYFVTVGLIFSSTLRILGVLIGPIWLPILFLIPGIGSGLIVRSLLLRFSDHSS</sequence>
<organism evidence="2 3">
    <name type="scientific">Halobacillus litoralis</name>
    <dbReference type="NCBI Taxonomy" id="45668"/>
    <lineage>
        <taxon>Bacteria</taxon>
        <taxon>Bacillati</taxon>
        <taxon>Bacillota</taxon>
        <taxon>Bacilli</taxon>
        <taxon>Bacillales</taxon>
        <taxon>Bacillaceae</taxon>
        <taxon>Halobacillus</taxon>
    </lineage>
</organism>
<name>A0A845DTG5_9BACI</name>
<keyword evidence="1" id="KW-1133">Transmembrane helix</keyword>
<dbReference type="RefSeq" id="WP_160837644.1">
    <property type="nucleotide sequence ID" value="NZ_WMET01000002.1"/>
</dbReference>
<reference evidence="2 3" key="1">
    <citation type="submission" date="2019-11" db="EMBL/GenBank/DDBJ databases">
        <title>Genome sequences of 17 halophilic strains isolated from different environments.</title>
        <authorList>
            <person name="Furrow R.E."/>
        </authorList>
    </citation>
    <scope>NUCLEOTIDE SEQUENCE [LARGE SCALE GENOMIC DNA]</scope>
    <source>
        <strain evidence="2 3">22511_23_Filter</strain>
    </source>
</reference>
<evidence type="ECO:0000256" key="1">
    <source>
        <dbReference type="SAM" id="Phobius"/>
    </source>
</evidence>
<dbReference type="OrthoDB" id="1681794at2"/>
<proteinExistence type="predicted"/>
<dbReference type="Proteomes" id="UP000460949">
    <property type="component" value="Unassembled WGS sequence"/>
</dbReference>
<feature type="transmembrane region" description="Helical" evidence="1">
    <location>
        <begin position="96"/>
        <end position="120"/>
    </location>
</feature>